<sequence>MKPLFTFYRLGWPLIPVAIVLVWAFHAPGQSLPQPGDTPAPVVDLVEHNELVAKITGPTTVRVGSVITFNIFGSSEEGQELVFRPHVPDDAIMWDTGGEVIYAWVARLGHYKAIWSVETDHAADIKIWAFEVTEDDPDDLPPNDNGITEVMVREWLNNVPKAVRDEIIEDPITGEKYTRQEAVGKTFSQIGETVKALGSVRAANVMLTTGLVASFGPKAKEWQSFAVLADAALKELEDDKVGAAEYGQVLLLIGGVLQ</sequence>
<reference evidence="1" key="1">
    <citation type="journal article" date="2015" name="Nature">
        <title>Complex archaea that bridge the gap between prokaryotes and eukaryotes.</title>
        <authorList>
            <person name="Spang A."/>
            <person name="Saw J.H."/>
            <person name="Jorgensen S.L."/>
            <person name="Zaremba-Niedzwiedzka K."/>
            <person name="Martijn J."/>
            <person name="Lind A.E."/>
            <person name="van Eijk R."/>
            <person name="Schleper C."/>
            <person name="Guy L."/>
            <person name="Ettema T.J."/>
        </authorList>
    </citation>
    <scope>NUCLEOTIDE SEQUENCE</scope>
</reference>
<protein>
    <submittedName>
        <fullName evidence="1">Uncharacterized protein</fullName>
    </submittedName>
</protein>
<comment type="caution">
    <text evidence="1">The sequence shown here is derived from an EMBL/GenBank/DDBJ whole genome shotgun (WGS) entry which is preliminary data.</text>
</comment>
<evidence type="ECO:0000313" key="1">
    <source>
        <dbReference type="EMBL" id="KKN88323.1"/>
    </source>
</evidence>
<gene>
    <name evidence="1" type="ORF">LCGC14_0248850</name>
</gene>
<name>A0A0F9X9Q3_9ZZZZ</name>
<proteinExistence type="predicted"/>
<dbReference type="AlphaFoldDB" id="A0A0F9X9Q3"/>
<accession>A0A0F9X9Q3</accession>
<organism evidence="1">
    <name type="scientific">marine sediment metagenome</name>
    <dbReference type="NCBI Taxonomy" id="412755"/>
    <lineage>
        <taxon>unclassified sequences</taxon>
        <taxon>metagenomes</taxon>
        <taxon>ecological metagenomes</taxon>
    </lineage>
</organism>
<dbReference type="EMBL" id="LAZR01000129">
    <property type="protein sequence ID" value="KKN88323.1"/>
    <property type="molecule type" value="Genomic_DNA"/>
</dbReference>